<evidence type="ECO:0000256" key="5">
    <source>
        <dbReference type="ARBA" id="ARBA00023136"/>
    </source>
</evidence>
<keyword evidence="10" id="KW-1185">Reference proteome</keyword>
<dbReference type="InterPro" id="IPR050545">
    <property type="entry name" value="Mycobact_MmpL"/>
</dbReference>
<feature type="region of interest" description="Disordered" evidence="6">
    <location>
        <begin position="1"/>
        <end position="24"/>
    </location>
</feature>
<feature type="domain" description="Membrane transport protein MMPL" evidence="8">
    <location>
        <begin position="64"/>
        <end position="386"/>
    </location>
</feature>
<name>A0A9X1NAC9_9ACTN</name>
<protein>
    <submittedName>
        <fullName evidence="9">MMPL family transporter</fullName>
    </submittedName>
</protein>
<keyword evidence="3 7" id="KW-0812">Transmembrane</keyword>
<feature type="domain" description="Membrane transport protein MMPL" evidence="8">
    <location>
        <begin position="416"/>
        <end position="721"/>
    </location>
</feature>
<keyword evidence="2" id="KW-1003">Cell membrane</keyword>
<evidence type="ECO:0000256" key="1">
    <source>
        <dbReference type="ARBA" id="ARBA00004651"/>
    </source>
</evidence>
<dbReference type="PANTHER" id="PTHR33406:SF13">
    <property type="entry name" value="MEMBRANE PROTEIN YDFJ"/>
    <property type="match status" value="1"/>
</dbReference>
<sequence length="729" mass="76104">MTTTTNSERPRLVPPAEPPRRRRRSMASWCADHRWSTLLAAVLVLAAGVVLLGGGLQTTTGAEQLVGDSRKASELLEGADFGDKPVEHIVISARRGTLSTEQTATIGEQIDQAYSRVAGVATVGEPLVSSDGRTLLATIELDVPKDDDARIDATAEALLPITDRFAAGHPDLEVGQTGQGSLNVGVGEQIESDLKLAEMVSLPVTLAILLLAFGSVVAAFVPVLLGVAAVGTALGVTALISQSYPVDQNTQSLVLLIGLAVGVDYALFVIRRARQERAHGLPVRETIRVAGATAGRAVIISGITVVVSMAGMLVAGGLYTSLAIGAMIVVAVAVIASATVLPAIQSLLGDKIDRLRLPFVGRRVGREASVNGPWGRLAGAVTRRPLIWALAATALLVALAVPAASMRTSLPGVESLPQDLPQVRATMTMTEAFPQEGSTIALVVGAPASEAPQVRSVLEDAWPAAQGTGWVAGESAEVQTSTDGTVSVMHLPIAYEASDERAGDAVEAVRDQVVPLVERELPGAAVHLGGAAEGTELSSWMDSRLLPVVGFVLALTFVVMVLSFGSPSLALATVLLNLLSVGAGYGVMTLIFQNTWAEGLLGFTSIGTIASWLPLLMFVILFGLSMDYHVFVVSRVREAWRAGHHPKDAVRLGVARSAGTVTSAAAVMVAVFAIFATMSVLEMKQLGVGLATAVFIDATVVRGILLPAVLAVLGERAHRKPRWVPALHD</sequence>
<keyword evidence="5 7" id="KW-0472">Membrane</keyword>
<dbReference type="EMBL" id="JAJOMB010000002">
    <property type="protein sequence ID" value="MCD5310035.1"/>
    <property type="molecule type" value="Genomic_DNA"/>
</dbReference>
<feature type="transmembrane region" description="Helical" evidence="7">
    <location>
        <begin position="654"/>
        <end position="676"/>
    </location>
</feature>
<organism evidence="9 10">
    <name type="scientific">Kineosporia babensis</name>
    <dbReference type="NCBI Taxonomy" id="499548"/>
    <lineage>
        <taxon>Bacteria</taxon>
        <taxon>Bacillati</taxon>
        <taxon>Actinomycetota</taxon>
        <taxon>Actinomycetes</taxon>
        <taxon>Kineosporiales</taxon>
        <taxon>Kineosporiaceae</taxon>
        <taxon>Kineosporia</taxon>
    </lineage>
</organism>
<evidence type="ECO:0000313" key="10">
    <source>
        <dbReference type="Proteomes" id="UP001138997"/>
    </source>
</evidence>
<evidence type="ECO:0000256" key="6">
    <source>
        <dbReference type="SAM" id="MobiDB-lite"/>
    </source>
</evidence>
<dbReference type="PANTHER" id="PTHR33406">
    <property type="entry name" value="MEMBRANE PROTEIN MJ1562-RELATED"/>
    <property type="match status" value="1"/>
</dbReference>
<comment type="subcellular location">
    <subcellularLocation>
        <location evidence="1">Cell membrane</location>
        <topology evidence="1">Multi-pass membrane protein</topology>
    </subcellularLocation>
</comment>
<keyword evidence="4 7" id="KW-1133">Transmembrane helix</keyword>
<feature type="transmembrane region" description="Helical" evidence="7">
    <location>
        <begin position="322"/>
        <end position="344"/>
    </location>
</feature>
<comment type="caution">
    <text evidence="9">The sequence shown here is derived from an EMBL/GenBank/DDBJ whole genome shotgun (WGS) entry which is preliminary data.</text>
</comment>
<dbReference type="Proteomes" id="UP001138997">
    <property type="component" value="Unassembled WGS sequence"/>
</dbReference>
<feature type="transmembrane region" description="Helical" evidence="7">
    <location>
        <begin position="386"/>
        <end position="405"/>
    </location>
</feature>
<feature type="transmembrane region" description="Helical" evidence="7">
    <location>
        <begin position="569"/>
        <end position="592"/>
    </location>
</feature>
<gene>
    <name evidence="9" type="ORF">LR394_03955</name>
</gene>
<evidence type="ECO:0000259" key="8">
    <source>
        <dbReference type="Pfam" id="PF03176"/>
    </source>
</evidence>
<feature type="transmembrane region" description="Helical" evidence="7">
    <location>
        <begin position="545"/>
        <end position="562"/>
    </location>
</feature>
<evidence type="ECO:0000256" key="3">
    <source>
        <dbReference type="ARBA" id="ARBA00022692"/>
    </source>
</evidence>
<dbReference type="GO" id="GO:0005886">
    <property type="term" value="C:plasma membrane"/>
    <property type="evidence" value="ECO:0007669"/>
    <property type="project" value="UniProtKB-SubCell"/>
</dbReference>
<feature type="transmembrane region" description="Helical" evidence="7">
    <location>
        <begin position="294"/>
        <end position="316"/>
    </location>
</feature>
<dbReference type="InterPro" id="IPR004869">
    <property type="entry name" value="MMPL_dom"/>
</dbReference>
<feature type="transmembrane region" description="Helical" evidence="7">
    <location>
        <begin position="35"/>
        <end position="56"/>
    </location>
</feature>
<evidence type="ECO:0000256" key="7">
    <source>
        <dbReference type="SAM" id="Phobius"/>
    </source>
</evidence>
<feature type="transmembrane region" description="Helical" evidence="7">
    <location>
        <begin position="253"/>
        <end position="273"/>
    </location>
</feature>
<feature type="transmembrane region" description="Helical" evidence="7">
    <location>
        <begin position="204"/>
        <end position="233"/>
    </location>
</feature>
<evidence type="ECO:0000313" key="9">
    <source>
        <dbReference type="EMBL" id="MCD5310035.1"/>
    </source>
</evidence>
<dbReference type="SUPFAM" id="SSF82866">
    <property type="entry name" value="Multidrug efflux transporter AcrB transmembrane domain"/>
    <property type="match status" value="2"/>
</dbReference>
<accession>A0A9X1NAC9</accession>
<dbReference type="RefSeq" id="WP_231438964.1">
    <property type="nucleotide sequence ID" value="NZ_JAJOMB010000002.1"/>
</dbReference>
<proteinExistence type="predicted"/>
<evidence type="ECO:0000256" key="2">
    <source>
        <dbReference type="ARBA" id="ARBA00022475"/>
    </source>
</evidence>
<feature type="transmembrane region" description="Helical" evidence="7">
    <location>
        <begin position="612"/>
        <end position="633"/>
    </location>
</feature>
<dbReference type="AlphaFoldDB" id="A0A9X1NAC9"/>
<dbReference type="Gene3D" id="1.20.1640.10">
    <property type="entry name" value="Multidrug efflux transporter AcrB transmembrane domain"/>
    <property type="match status" value="2"/>
</dbReference>
<feature type="transmembrane region" description="Helical" evidence="7">
    <location>
        <begin position="688"/>
        <end position="713"/>
    </location>
</feature>
<dbReference type="Pfam" id="PF03176">
    <property type="entry name" value="MMPL"/>
    <property type="match status" value="2"/>
</dbReference>
<evidence type="ECO:0000256" key="4">
    <source>
        <dbReference type="ARBA" id="ARBA00022989"/>
    </source>
</evidence>
<reference evidence="9" key="1">
    <citation type="submission" date="2021-11" db="EMBL/GenBank/DDBJ databases">
        <title>Streptomyces corallinus and Kineosporia corallina sp. nov., two new coral-derived marine actinobacteria.</title>
        <authorList>
            <person name="Buangrab K."/>
            <person name="Sutthacheep M."/>
            <person name="Yeemin T."/>
            <person name="Harunari E."/>
            <person name="Igarashi Y."/>
            <person name="Sripreechasak P."/>
            <person name="Kanchanasin P."/>
            <person name="Tanasupawat S."/>
            <person name="Phongsopitanun W."/>
        </authorList>
    </citation>
    <scope>NUCLEOTIDE SEQUENCE</scope>
    <source>
        <strain evidence="9">JCM 31032</strain>
    </source>
</reference>